<keyword evidence="2" id="KW-1185">Reference proteome</keyword>
<sequence length="239" mass="27150">MYDTEMKLNHQILQFLEFQVQALLPSSEERKETSSVTDENQDSPEVIIPEMMLSLLVQYLSGLKAINCLLNRGYVSQTRGIFQTLGDDYEDIIFLSLPSQEGVVSPLHQSYLNNSADDSCSNPVNRREIRNMIRRAKKINQNVFQLHSNQQVFQVLRTQGAKHSSVDVAIDLHRHFAYKAILLAVLTAKVADNMEVMRACLNYRAHLEMIAPNAVEFKMPEPRRHQPITAAARVAAITL</sequence>
<organism evidence="1 2">
    <name type="scientific">Photobacterium marinum</name>
    <dbReference type="NCBI Taxonomy" id="1056511"/>
    <lineage>
        <taxon>Bacteria</taxon>
        <taxon>Pseudomonadati</taxon>
        <taxon>Pseudomonadota</taxon>
        <taxon>Gammaproteobacteria</taxon>
        <taxon>Vibrionales</taxon>
        <taxon>Vibrionaceae</taxon>
        <taxon>Photobacterium</taxon>
    </lineage>
</organism>
<dbReference type="RefSeq" id="WP_007463871.1">
    <property type="nucleotide sequence ID" value="NZ_AMZO01000006.1"/>
</dbReference>
<evidence type="ECO:0000313" key="2">
    <source>
        <dbReference type="Proteomes" id="UP000011134"/>
    </source>
</evidence>
<dbReference type="Proteomes" id="UP000011134">
    <property type="component" value="Unassembled WGS sequence"/>
</dbReference>
<dbReference type="EMBL" id="AMZO01000006">
    <property type="protein sequence ID" value="ELR66846.1"/>
    <property type="molecule type" value="Genomic_DNA"/>
</dbReference>
<comment type="caution">
    <text evidence="1">The sequence shown here is derived from an EMBL/GenBank/DDBJ whole genome shotgun (WGS) entry which is preliminary data.</text>
</comment>
<proteinExistence type="predicted"/>
<accession>L8JDC6</accession>
<evidence type="ECO:0000313" key="1">
    <source>
        <dbReference type="EMBL" id="ELR66846.1"/>
    </source>
</evidence>
<name>L8JDC6_9GAMM</name>
<gene>
    <name evidence="1" type="ORF">C942_04545</name>
</gene>
<dbReference type="OrthoDB" id="5825714at2"/>
<reference evidence="1 2" key="1">
    <citation type="submission" date="2012-12" db="EMBL/GenBank/DDBJ databases">
        <title>Genome Assembly of Photobacterium sp. AK15.</title>
        <authorList>
            <person name="Khatri I."/>
            <person name="Vaidya B."/>
            <person name="Srinivas T.N.R."/>
            <person name="Subramanian S."/>
            <person name="Pinnaka A."/>
        </authorList>
    </citation>
    <scope>NUCLEOTIDE SEQUENCE [LARGE SCALE GENOMIC DNA]</scope>
    <source>
        <strain evidence="1 2">AK15</strain>
    </source>
</reference>
<protein>
    <submittedName>
        <fullName evidence="1">Uncharacterized protein</fullName>
    </submittedName>
</protein>
<dbReference type="AlphaFoldDB" id="L8JDC6"/>
<dbReference type="PATRIC" id="fig|1056511.3.peg.1374"/>